<reference evidence="6" key="2">
    <citation type="journal article" date="2023" name="BMC Genomics">
        <title>Pest status, molecular evolution, and epigenetic factors derived from the genome assembly of Frankliniella fusca, a thysanopteran phytovirus vector.</title>
        <authorList>
            <person name="Catto M.A."/>
            <person name="Labadie P.E."/>
            <person name="Jacobson A.L."/>
            <person name="Kennedy G.G."/>
            <person name="Srinivasan R."/>
            <person name="Hunt B.G."/>
        </authorList>
    </citation>
    <scope>NUCLEOTIDE SEQUENCE</scope>
    <source>
        <strain evidence="6">PL_HMW_Pooled</strain>
    </source>
</reference>
<evidence type="ECO:0000313" key="7">
    <source>
        <dbReference type="Proteomes" id="UP001219518"/>
    </source>
</evidence>
<keyword evidence="7" id="KW-1185">Reference proteome</keyword>
<dbReference type="GO" id="GO:0048487">
    <property type="term" value="F:beta-tubulin binding"/>
    <property type="evidence" value="ECO:0007669"/>
    <property type="project" value="TreeGrafter"/>
</dbReference>
<accession>A0AAE1GZP4</accession>
<organism evidence="6 7">
    <name type="scientific">Frankliniella fusca</name>
    <dbReference type="NCBI Taxonomy" id="407009"/>
    <lineage>
        <taxon>Eukaryota</taxon>
        <taxon>Metazoa</taxon>
        <taxon>Ecdysozoa</taxon>
        <taxon>Arthropoda</taxon>
        <taxon>Hexapoda</taxon>
        <taxon>Insecta</taxon>
        <taxon>Pterygota</taxon>
        <taxon>Neoptera</taxon>
        <taxon>Paraneoptera</taxon>
        <taxon>Thysanoptera</taxon>
        <taxon>Terebrantia</taxon>
        <taxon>Thripoidea</taxon>
        <taxon>Thripidae</taxon>
        <taxon>Frankliniella</taxon>
    </lineage>
</organism>
<dbReference type="InterPro" id="IPR023247">
    <property type="entry name" value="IC97/Dnai7-like"/>
</dbReference>
<evidence type="ECO:0000313" key="6">
    <source>
        <dbReference type="EMBL" id="KAK3912054.1"/>
    </source>
</evidence>
<feature type="region of interest" description="Disordered" evidence="3">
    <location>
        <begin position="324"/>
        <end position="363"/>
    </location>
</feature>
<dbReference type="Proteomes" id="UP001219518">
    <property type="component" value="Unassembled WGS sequence"/>
</dbReference>
<dbReference type="AlphaFoldDB" id="A0AAE1GZP4"/>
<dbReference type="GO" id="GO:0008017">
    <property type="term" value="F:microtubule binding"/>
    <property type="evidence" value="ECO:0007669"/>
    <property type="project" value="TreeGrafter"/>
</dbReference>
<feature type="coiled-coil region" evidence="2">
    <location>
        <begin position="5"/>
        <end position="77"/>
    </location>
</feature>
<dbReference type="EMBL" id="JAHWGI010000289">
    <property type="protein sequence ID" value="KAK3912054.1"/>
    <property type="molecule type" value="Genomic_DNA"/>
</dbReference>
<gene>
    <name evidence="6" type="ORF">KUF71_021624</name>
</gene>
<dbReference type="GO" id="GO:0005930">
    <property type="term" value="C:axoneme"/>
    <property type="evidence" value="ECO:0007669"/>
    <property type="project" value="TreeGrafter"/>
</dbReference>
<dbReference type="PANTHER" id="PTHR20929">
    <property type="entry name" value="LUNG ADENOMA SUSCEPTIBILITY 1-RELATED"/>
    <property type="match status" value="1"/>
</dbReference>
<feature type="domain" description="IC97/Casc1 N-terminal" evidence="5">
    <location>
        <begin position="15"/>
        <end position="216"/>
    </location>
</feature>
<keyword evidence="2" id="KW-0175">Coiled coil</keyword>
<dbReference type="PRINTS" id="PR02043">
    <property type="entry name" value="CANCERSCCP1"/>
</dbReference>
<dbReference type="InterPro" id="IPR031826">
    <property type="entry name" value="IC97/Casc1_N"/>
</dbReference>
<evidence type="ECO:0000256" key="3">
    <source>
        <dbReference type="SAM" id="MobiDB-lite"/>
    </source>
</evidence>
<evidence type="ECO:0000256" key="1">
    <source>
        <dbReference type="ARBA" id="ARBA00024332"/>
    </source>
</evidence>
<evidence type="ECO:0000259" key="5">
    <source>
        <dbReference type="Pfam" id="PF15927"/>
    </source>
</evidence>
<sequence length="791" mass="90052">MAKKTKKEKAKVAAQKAELARIEAEKAKIQMVVDERERLLKERVLLGDKVCQEDTLLEERRRQLRETAALLTDIEDEFAEKLRSDLSKQEWEQFMRCDRLPDPASPSQMNTYLYVWRQTDRLNHIDEATVKTTEVLRLLDALGDLIEAPPPNVTRQRVDLWIEMRDLVRAEQRVHLDAAAYRLLRRLETDLEAESLEVVRYYRECDHFRLCLWAQLMLPVASFKPDDDTRPAIQCEFAQLGVSLQLPKSLNDVPLAIRAMWVNYDHYSDRCPSYHCAPLPSSHGLDMLSAVEEESSVQASLREEISAELERRLAVVERLVKEVQARPAPGTESKDKPPPPPSPELDSYEAGEPIKSPAQMMNLKDGERERALREELRARLAPHEVNLREMAVLGGTLYLDLVLQPPQPREMRSRLTITVLEGAHTLQPVPYHQPYQPPAPPEPGQVRLPEEIEAELKQAERELEALVLVNILLPETVLWFEPPTVVGWDEERGYWTTEDYHDIKFNEEKQLLTFRAGRMRPLGLAVHRYSNLPYQGWEMKPDTKSAAGGPGGAAPTAAILSITAAVVMVELCIRCFPAPAVHAPQDSEMCLNQLQNGPNNALLDLVGKFMKPRELFKVGDGGTRPAAVQGFLTVIEYVQLLRSGGLDLCPGDDAGCYLEGMAPKHRPTERHLYHTMALLCNTYNFTWSRWNQQAGTRNIVMQFREYIDRKKVGNYNMLLVTPAHAAILECTEVSTQFNTKSAEGLPFYADLFHLVQDHCSLLTKSRIEEIPFTFVETMYEVLRTVRLLSSS</sequence>
<comment type="caution">
    <text evidence="6">The sequence shown here is derived from an EMBL/GenBank/DDBJ whole genome shotgun (WGS) entry which is preliminary data.</text>
</comment>
<evidence type="ECO:0000259" key="4">
    <source>
        <dbReference type="Pfam" id="PF12366"/>
    </source>
</evidence>
<feature type="domain" description="CASC1 C-terminal" evidence="4">
    <location>
        <begin position="651"/>
        <end position="735"/>
    </location>
</feature>
<feature type="domain" description="CASC1 C-terminal" evidence="4">
    <location>
        <begin position="494"/>
        <end position="544"/>
    </location>
</feature>
<comment type="similarity">
    <text evidence="1">Belongs to the DNAI7 family.</text>
</comment>
<evidence type="ECO:0000256" key="2">
    <source>
        <dbReference type="SAM" id="Coils"/>
    </source>
</evidence>
<reference evidence="6" key="1">
    <citation type="submission" date="2021-07" db="EMBL/GenBank/DDBJ databases">
        <authorList>
            <person name="Catto M.A."/>
            <person name="Jacobson A."/>
            <person name="Kennedy G."/>
            <person name="Labadie P."/>
            <person name="Hunt B.G."/>
            <person name="Srinivasan R."/>
        </authorList>
    </citation>
    <scope>NUCLEOTIDE SEQUENCE</scope>
    <source>
        <strain evidence="6">PL_HMW_Pooled</strain>
        <tissue evidence="6">Head</tissue>
    </source>
</reference>
<proteinExistence type="inferred from homology"/>
<name>A0AAE1GZP4_9NEOP</name>
<dbReference type="Pfam" id="PF15927">
    <property type="entry name" value="Casc1_N"/>
    <property type="match status" value="1"/>
</dbReference>
<dbReference type="Pfam" id="PF12366">
    <property type="entry name" value="Casc1_C"/>
    <property type="match status" value="2"/>
</dbReference>
<dbReference type="PANTHER" id="PTHR20929:SF11">
    <property type="entry name" value="DYNEIN AXONEMAL INTERMEDIATE CHAIN 7"/>
    <property type="match status" value="1"/>
</dbReference>
<dbReference type="InterPro" id="IPR022110">
    <property type="entry name" value="CASC1_C"/>
</dbReference>
<protein>
    <submittedName>
        <fullName evidence="6">Axonemal 84 kDa protein</fullName>
    </submittedName>
</protein>